<feature type="transmembrane region" description="Helical" evidence="7">
    <location>
        <begin position="7"/>
        <end position="29"/>
    </location>
</feature>
<accession>A0ABW8F3K3</accession>
<keyword evidence="4 7" id="KW-0812">Transmembrane</keyword>
<dbReference type="Proteomes" id="UP001617427">
    <property type="component" value="Unassembled WGS sequence"/>
</dbReference>
<keyword evidence="6 7" id="KW-0472">Membrane</keyword>
<organism evidence="9 10">
    <name type="scientific">Herbaspirillum chlorophenolicum</name>
    <dbReference type="NCBI Taxonomy" id="211589"/>
    <lineage>
        <taxon>Bacteria</taxon>
        <taxon>Pseudomonadati</taxon>
        <taxon>Pseudomonadota</taxon>
        <taxon>Betaproteobacteria</taxon>
        <taxon>Burkholderiales</taxon>
        <taxon>Oxalobacteraceae</taxon>
        <taxon>Herbaspirillum</taxon>
    </lineage>
</organism>
<proteinExistence type="inferred from homology"/>
<feature type="transmembrane region" description="Helical" evidence="7">
    <location>
        <begin position="295"/>
        <end position="318"/>
    </location>
</feature>
<evidence type="ECO:0000256" key="3">
    <source>
        <dbReference type="ARBA" id="ARBA00022475"/>
    </source>
</evidence>
<evidence type="ECO:0000313" key="10">
    <source>
        <dbReference type="Proteomes" id="UP001617427"/>
    </source>
</evidence>
<dbReference type="CDD" id="cd06261">
    <property type="entry name" value="TM_PBP2"/>
    <property type="match status" value="1"/>
</dbReference>
<name>A0ABW8F3K3_9BURK</name>
<dbReference type="InterPro" id="IPR045621">
    <property type="entry name" value="BPD_transp_1_N"/>
</dbReference>
<evidence type="ECO:0000256" key="5">
    <source>
        <dbReference type="ARBA" id="ARBA00022989"/>
    </source>
</evidence>
<dbReference type="PANTHER" id="PTHR43163">
    <property type="entry name" value="DIPEPTIDE TRANSPORT SYSTEM PERMEASE PROTEIN DPPB-RELATED"/>
    <property type="match status" value="1"/>
</dbReference>
<dbReference type="PANTHER" id="PTHR43163:SF9">
    <property type="entry name" value="ABC TRANSPORTER PERMEASE PROTEIN"/>
    <property type="match status" value="1"/>
</dbReference>
<feature type="transmembrane region" description="Helical" evidence="7">
    <location>
        <begin position="191"/>
        <end position="211"/>
    </location>
</feature>
<feature type="transmembrane region" description="Helical" evidence="7">
    <location>
        <begin position="249"/>
        <end position="275"/>
    </location>
</feature>
<keyword evidence="10" id="KW-1185">Reference proteome</keyword>
<evidence type="ECO:0000256" key="4">
    <source>
        <dbReference type="ARBA" id="ARBA00022692"/>
    </source>
</evidence>
<dbReference type="SUPFAM" id="SSF161098">
    <property type="entry name" value="MetI-like"/>
    <property type="match status" value="1"/>
</dbReference>
<feature type="transmembrane region" description="Helical" evidence="7">
    <location>
        <begin position="103"/>
        <end position="124"/>
    </location>
</feature>
<sequence>MKSLSFLFARLGKALVVVLGVVVINFLLIRMAPGDPASVLAGEAGSSDPAYVEQLRQEFGLDQPVYVQLATYLKGVARLDLGFSYRERLPVLDLILDRLPATLLLMGCAFVFSVALGVLFGVIASRARYAGKRPWLDSAIMSAALLIYATPQFWLALIAVIFFSLHLGWLPPFGMETVGAGLTGWARVGDIAAHLVLPTVSLGCFFMAVYARLTRASMLEVLGMDFIKTARAKGVATGEIIRRHALRNALLPVVTFAGIQLGQLAGGAVLTETVFGWPGIGRLMFDALMQRDYQLMLGVFLMTSVMVVLFNLLTDVLYRLIDPRIAGH</sequence>
<dbReference type="InterPro" id="IPR035906">
    <property type="entry name" value="MetI-like_sf"/>
</dbReference>
<dbReference type="InterPro" id="IPR000515">
    <property type="entry name" value="MetI-like"/>
</dbReference>
<protein>
    <submittedName>
        <fullName evidence="9">ABC transporter permease</fullName>
    </submittedName>
</protein>
<reference evidence="9 10" key="1">
    <citation type="submission" date="2024-10" db="EMBL/GenBank/DDBJ databases">
        <title>The Natural Products Discovery Center: Release of the First 8490 Sequenced Strains for Exploring Actinobacteria Biosynthetic Diversity.</title>
        <authorList>
            <person name="Kalkreuter E."/>
            <person name="Kautsar S.A."/>
            <person name="Yang D."/>
            <person name="Bader C.D."/>
            <person name="Teijaro C.N."/>
            <person name="Fluegel L."/>
            <person name="Davis C.M."/>
            <person name="Simpson J.R."/>
            <person name="Lauterbach L."/>
            <person name="Steele A.D."/>
            <person name="Gui C."/>
            <person name="Meng S."/>
            <person name="Li G."/>
            <person name="Viehrig K."/>
            <person name="Ye F."/>
            <person name="Su P."/>
            <person name="Kiefer A.F."/>
            <person name="Nichols A."/>
            <person name="Cepeda A.J."/>
            <person name="Yan W."/>
            <person name="Fan B."/>
            <person name="Jiang Y."/>
            <person name="Adhikari A."/>
            <person name="Zheng C.-J."/>
            <person name="Schuster L."/>
            <person name="Cowan T.M."/>
            <person name="Smanski M.J."/>
            <person name="Chevrette M.G."/>
            <person name="De Carvalho L.P.S."/>
            <person name="Shen B."/>
        </authorList>
    </citation>
    <scope>NUCLEOTIDE SEQUENCE [LARGE SCALE GENOMIC DNA]</scope>
    <source>
        <strain evidence="9 10">NPDC087045</strain>
    </source>
</reference>
<keyword evidence="5 7" id="KW-1133">Transmembrane helix</keyword>
<dbReference type="Gene3D" id="1.10.3720.10">
    <property type="entry name" value="MetI-like"/>
    <property type="match status" value="1"/>
</dbReference>
<feature type="domain" description="ABC transmembrane type-1" evidence="8">
    <location>
        <begin position="99"/>
        <end position="318"/>
    </location>
</feature>
<evidence type="ECO:0000256" key="2">
    <source>
        <dbReference type="ARBA" id="ARBA00022448"/>
    </source>
</evidence>
<evidence type="ECO:0000256" key="1">
    <source>
        <dbReference type="ARBA" id="ARBA00004651"/>
    </source>
</evidence>
<evidence type="ECO:0000313" key="9">
    <source>
        <dbReference type="EMBL" id="MFJ3047873.1"/>
    </source>
</evidence>
<comment type="subcellular location">
    <subcellularLocation>
        <location evidence="1 7">Cell membrane</location>
        <topology evidence="1 7">Multi-pass membrane protein</topology>
    </subcellularLocation>
</comment>
<feature type="transmembrane region" description="Helical" evidence="7">
    <location>
        <begin position="145"/>
        <end position="171"/>
    </location>
</feature>
<dbReference type="Pfam" id="PF19300">
    <property type="entry name" value="BPD_transp_1_N"/>
    <property type="match status" value="1"/>
</dbReference>
<comment type="similarity">
    <text evidence="7">Belongs to the binding-protein-dependent transport system permease family.</text>
</comment>
<dbReference type="EMBL" id="JBIUZV010000012">
    <property type="protein sequence ID" value="MFJ3047873.1"/>
    <property type="molecule type" value="Genomic_DNA"/>
</dbReference>
<keyword evidence="2 7" id="KW-0813">Transport</keyword>
<comment type="caution">
    <text evidence="9">The sequence shown here is derived from an EMBL/GenBank/DDBJ whole genome shotgun (WGS) entry which is preliminary data.</text>
</comment>
<evidence type="ECO:0000256" key="7">
    <source>
        <dbReference type="RuleBase" id="RU363032"/>
    </source>
</evidence>
<dbReference type="PROSITE" id="PS50928">
    <property type="entry name" value="ABC_TM1"/>
    <property type="match status" value="1"/>
</dbReference>
<gene>
    <name evidence="9" type="ORF">ACIPEN_18755</name>
</gene>
<dbReference type="Pfam" id="PF00528">
    <property type="entry name" value="BPD_transp_1"/>
    <property type="match status" value="1"/>
</dbReference>
<evidence type="ECO:0000256" key="6">
    <source>
        <dbReference type="ARBA" id="ARBA00023136"/>
    </source>
</evidence>
<dbReference type="RefSeq" id="WP_402702641.1">
    <property type="nucleotide sequence ID" value="NZ_JBIUZV010000012.1"/>
</dbReference>
<evidence type="ECO:0000259" key="8">
    <source>
        <dbReference type="PROSITE" id="PS50928"/>
    </source>
</evidence>
<keyword evidence="3" id="KW-1003">Cell membrane</keyword>